<evidence type="ECO:0000313" key="1">
    <source>
        <dbReference type="Ensembl" id="ENSAOWP00000021821.1"/>
    </source>
</evidence>
<protein>
    <submittedName>
        <fullName evidence="1">Uncharacterized protein</fullName>
    </submittedName>
</protein>
<accession>A0A8B9Q863</accession>
<dbReference type="AlphaFoldDB" id="A0A8B9Q863"/>
<evidence type="ECO:0000313" key="2">
    <source>
        <dbReference type="Proteomes" id="UP000694424"/>
    </source>
</evidence>
<sequence>VSSTVTMTWMSPDFGGFPPSLAVRISLWVACCSLSKAFSSTNSGYLLPSPCVCISKQKWSSGLRV</sequence>
<organism evidence="1 2">
    <name type="scientific">Apteryx owenii</name>
    <name type="common">Little spotted kiwi</name>
    <dbReference type="NCBI Taxonomy" id="8824"/>
    <lineage>
        <taxon>Eukaryota</taxon>
        <taxon>Metazoa</taxon>
        <taxon>Chordata</taxon>
        <taxon>Craniata</taxon>
        <taxon>Vertebrata</taxon>
        <taxon>Euteleostomi</taxon>
        <taxon>Archelosauria</taxon>
        <taxon>Archosauria</taxon>
        <taxon>Dinosauria</taxon>
        <taxon>Saurischia</taxon>
        <taxon>Theropoda</taxon>
        <taxon>Coelurosauria</taxon>
        <taxon>Aves</taxon>
        <taxon>Palaeognathae</taxon>
        <taxon>Apterygiformes</taxon>
        <taxon>Apterygidae</taxon>
        <taxon>Apteryx</taxon>
    </lineage>
</organism>
<keyword evidence="2" id="KW-1185">Reference proteome</keyword>
<dbReference type="Proteomes" id="UP000694424">
    <property type="component" value="Unplaced"/>
</dbReference>
<dbReference type="Ensembl" id="ENSAOWT00000024704.1">
    <property type="protein sequence ID" value="ENSAOWP00000021821.1"/>
    <property type="gene ID" value="ENSAOWG00000014753.1"/>
</dbReference>
<name>A0A8B9Q863_APTOW</name>
<reference evidence="1" key="2">
    <citation type="submission" date="2025-09" db="UniProtKB">
        <authorList>
            <consortium name="Ensembl"/>
        </authorList>
    </citation>
    <scope>IDENTIFICATION</scope>
</reference>
<proteinExistence type="predicted"/>
<reference evidence="1" key="1">
    <citation type="submission" date="2025-08" db="UniProtKB">
        <authorList>
            <consortium name="Ensembl"/>
        </authorList>
    </citation>
    <scope>IDENTIFICATION</scope>
</reference>